<accession>A0A4Y3RCK8</accession>
<evidence type="ECO:0000256" key="1">
    <source>
        <dbReference type="SAM" id="MobiDB-lite"/>
    </source>
</evidence>
<comment type="caution">
    <text evidence="2">The sequence shown here is derived from an EMBL/GenBank/DDBJ whole genome shotgun (WGS) entry which is preliminary data.</text>
</comment>
<dbReference type="EMBL" id="BJMN01000007">
    <property type="protein sequence ID" value="GEB55501.1"/>
    <property type="molecule type" value="Genomic_DNA"/>
</dbReference>
<evidence type="ECO:0000313" key="2">
    <source>
        <dbReference type="EMBL" id="GEB55501.1"/>
    </source>
</evidence>
<sequence length="149" mass="16736">MHDATAARNEGIAVCFQHFPGVEVLLDDGYLGLRRDHLDKAITPLRKPNKIAVSQVHAAREEARHRHSSKRITGEHAPADHKRWKQLTRWTHRREVLPDTYRVIAGLVSGPQHHRLTKPPAQDRASPTQSRTSLSAPDSSHALQSLYGS</sequence>
<dbReference type="Proteomes" id="UP000315226">
    <property type="component" value="Unassembled WGS sequence"/>
</dbReference>
<feature type="region of interest" description="Disordered" evidence="1">
    <location>
        <begin position="110"/>
        <end position="149"/>
    </location>
</feature>
<feature type="compositionally biased region" description="Basic and acidic residues" evidence="1">
    <location>
        <begin position="72"/>
        <end position="81"/>
    </location>
</feature>
<feature type="region of interest" description="Disordered" evidence="1">
    <location>
        <begin position="60"/>
        <end position="84"/>
    </location>
</feature>
<keyword evidence="3" id="KW-1185">Reference proteome</keyword>
<gene>
    <name evidence="2" type="ORF">SGA01_11060</name>
</gene>
<proteinExistence type="predicted"/>
<evidence type="ECO:0008006" key="4">
    <source>
        <dbReference type="Google" id="ProtNLM"/>
    </source>
</evidence>
<evidence type="ECO:0000313" key="3">
    <source>
        <dbReference type="Proteomes" id="UP000315226"/>
    </source>
</evidence>
<protein>
    <recommendedName>
        <fullName evidence="4">Transposase</fullName>
    </recommendedName>
</protein>
<name>A0A4Y3RCK8_9ACTN</name>
<organism evidence="2 3">
    <name type="scientific">Streptomyces gardneri</name>
    <dbReference type="NCBI Taxonomy" id="66892"/>
    <lineage>
        <taxon>Bacteria</taxon>
        <taxon>Bacillati</taxon>
        <taxon>Actinomycetota</taxon>
        <taxon>Actinomycetes</taxon>
        <taxon>Kitasatosporales</taxon>
        <taxon>Streptomycetaceae</taxon>
        <taxon>Streptomyces</taxon>
    </lineage>
</organism>
<dbReference type="AlphaFoldDB" id="A0A4Y3RCK8"/>
<reference evidence="2 3" key="1">
    <citation type="submission" date="2019-06" db="EMBL/GenBank/DDBJ databases">
        <title>Whole genome shotgun sequence of Streptomyces gardneri NBRC 12865.</title>
        <authorList>
            <person name="Hosoyama A."/>
            <person name="Uohara A."/>
            <person name="Ohji S."/>
            <person name="Ichikawa N."/>
        </authorList>
    </citation>
    <scope>NUCLEOTIDE SEQUENCE [LARGE SCALE GENOMIC DNA]</scope>
    <source>
        <strain evidence="2 3">NBRC 12865</strain>
    </source>
</reference>
<feature type="compositionally biased region" description="Polar residues" evidence="1">
    <location>
        <begin position="125"/>
        <end position="149"/>
    </location>
</feature>